<dbReference type="EMBL" id="KP881232">
    <property type="protein sequence ID" value="AKE44668.1"/>
    <property type="molecule type" value="Genomic_DNA"/>
</dbReference>
<dbReference type="RefSeq" id="YP_009189422.1">
    <property type="nucleotide sequence ID" value="NC_028676.1"/>
</dbReference>
<accession>A0A0F6R7D1</accession>
<sequence length="62" mass="6945">MTQRNPIAKQLTSKIFQKKVVKMKTTYTRKAVNKKKFLEGVVTSGAQEAACSSQQLEHSSCQ</sequence>
<dbReference type="Proteomes" id="UP000033804">
    <property type="component" value="Segment"/>
</dbReference>
<dbReference type="KEGG" id="vg:26517720"/>
<dbReference type="GeneID" id="26517720"/>
<gene>
    <name evidence="1" type="ORF">Sm_phiM9_038</name>
</gene>
<reference evidence="2" key="2">
    <citation type="submission" date="2015-03" db="EMBL/GenBank/DDBJ databases">
        <title>The genome and structure of Sinorhizobium meliloti phage phiM9.</title>
        <authorList>
            <person name="Johnson M.C."/>
            <person name="Tatum K.B."/>
            <person name="Lynn J.S."/>
            <person name="Brewer T.E."/>
            <person name="Washburn B.K."/>
            <person name="Stroupe M.E."/>
            <person name="Jones K.M."/>
        </authorList>
    </citation>
    <scope>NUCLEOTIDE SEQUENCE [LARGE SCALE GENOMIC DNA]</scope>
</reference>
<organism evidence="1 2">
    <name type="scientific">Sinorhizobium phage phiM9</name>
    <dbReference type="NCBI Taxonomy" id="1636182"/>
    <lineage>
        <taxon>Viruses</taxon>
        <taxon>Duplodnaviria</taxon>
        <taxon>Heunggongvirae</taxon>
        <taxon>Uroviricota</taxon>
        <taxon>Caudoviricetes</taxon>
        <taxon>Pootjesviridae</taxon>
        <taxon>Emnonavirus</taxon>
        <taxon>Emnonavirus phiM9</taxon>
    </lineage>
</organism>
<proteinExistence type="predicted"/>
<evidence type="ECO:0000313" key="1">
    <source>
        <dbReference type="EMBL" id="AKE44668.1"/>
    </source>
</evidence>
<evidence type="ECO:0000313" key="2">
    <source>
        <dbReference type="Proteomes" id="UP000033804"/>
    </source>
</evidence>
<reference evidence="1 2" key="1">
    <citation type="journal article" date="2015" name="J. Virol.">
        <title>Sinorhizobium meliloti Phage ?M9 Defines a New Group of T4 Superfamily Phages with Unusual Genomic Features but a Common T=16 Capsid.</title>
        <authorList>
            <person name="Johnson M.C."/>
            <person name="Tatum K.B."/>
            <person name="Lynn J.S."/>
            <person name="Brewer T.E."/>
            <person name="Lu S."/>
            <person name="Washburn B.K."/>
            <person name="Stroupe M.E."/>
            <person name="Jones K.M."/>
        </authorList>
    </citation>
    <scope>NUCLEOTIDE SEQUENCE [LARGE SCALE GENOMIC DNA]</scope>
</reference>
<protein>
    <submittedName>
        <fullName evidence="1">Uncharacterized protein</fullName>
    </submittedName>
</protein>
<keyword evidence="2" id="KW-1185">Reference proteome</keyword>
<name>A0A0F6R7D1_9CAUD</name>